<dbReference type="Proteomes" id="UP000501387">
    <property type="component" value="Chromosome"/>
</dbReference>
<reference evidence="2 3" key="1">
    <citation type="submission" date="2020-03" db="EMBL/GenBank/DDBJ databases">
        <title>Leucobacter sp. nov., isolated from beetles.</title>
        <authorList>
            <person name="Hyun D.-W."/>
            <person name="Bae J.-W."/>
        </authorList>
    </citation>
    <scope>NUCLEOTIDE SEQUENCE [LARGE SCALE GENOMIC DNA]</scope>
    <source>
        <strain evidence="2 3">HDW9B</strain>
    </source>
</reference>
<gene>
    <name evidence="2" type="ORF">G7067_04400</name>
</gene>
<accession>A0A6G8FHI9</accession>
<feature type="compositionally biased region" description="Polar residues" evidence="1">
    <location>
        <begin position="183"/>
        <end position="216"/>
    </location>
</feature>
<dbReference type="KEGG" id="lins:G7067_04400"/>
<evidence type="ECO:0000313" key="2">
    <source>
        <dbReference type="EMBL" id="QIM15824.1"/>
    </source>
</evidence>
<keyword evidence="3" id="KW-1185">Reference proteome</keyword>
<evidence type="ECO:0000256" key="1">
    <source>
        <dbReference type="SAM" id="MobiDB-lite"/>
    </source>
</evidence>
<feature type="region of interest" description="Disordered" evidence="1">
    <location>
        <begin position="181"/>
        <end position="240"/>
    </location>
</feature>
<evidence type="ECO:0000313" key="3">
    <source>
        <dbReference type="Proteomes" id="UP000501387"/>
    </source>
</evidence>
<feature type="compositionally biased region" description="Low complexity" evidence="1">
    <location>
        <begin position="227"/>
        <end position="240"/>
    </location>
</feature>
<dbReference type="AlphaFoldDB" id="A0A6G8FHI9"/>
<sequence>MFTTTSTPPGAAPHTGAAAGAAAGAAGAAALVDAVTTIDPYDALSATTDLLVSLRSNIHALHALEATVLAAGHQIAHRIADADGGQDHGEFAHRAVAAELGLAVHESDRAMTIKINHAVTLVTDYPNTHDALLTGRISHPHARTIIDCGTNITNPTQRSSYETIALDIAERETIGRLRPYCVNSRNNTPRNPSMNDTGTRTSSAACMSKNSTTACHNSPRSFPPPSRSVSRTVSTRWRSG</sequence>
<protein>
    <submittedName>
        <fullName evidence="2">DUF222 domain-containing protein</fullName>
    </submittedName>
</protein>
<organism evidence="2 3">
    <name type="scientific">Leucobacter insecticola</name>
    <dbReference type="NCBI Taxonomy" id="2714934"/>
    <lineage>
        <taxon>Bacteria</taxon>
        <taxon>Bacillati</taxon>
        <taxon>Actinomycetota</taxon>
        <taxon>Actinomycetes</taxon>
        <taxon>Micrococcales</taxon>
        <taxon>Microbacteriaceae</taxon>
        <taxon>Leucobacter</taxon>
    </lineage>
</organism>
<dbReference type="RefSeq" id="WP_166322280.1">
    <property type="nucleotide sequence ID" value="NZ_CP049934.1"/>
</dbReference>
<dbReference type="EMBL" id="CP049934">
    <property type="protein sequence ID" value="QIM15824.1"/>
    <property type="molecule type" value="Genomic_DNA"/>
</dbReference>
<name>A0A6G8FHI9_9MICO</name>
<proteinExistence type="predicted"/>